<accession>A0A4Y7RQF4</accession>
<dbReference type="Proteomes" id="UP000297597">
    <property type="component" value="Unassembled WGS sequence"/>
</dbReference>
<organism evidence="1 2">
    <name type="scientific">Pelotomaculum propionicicum</name>
    <dbReference type="NCBI Taxonomy" id="258475"/>
    <lineage>
        <taxon>Bacteria</taxon>
        <taxon>Bacillati</taxon>
        <taxon>Bacillota</taxon>
        <taxon>Clostridia</taxon>
        <taxon>Eubacteriales</taxon>
        <taxon>Desulfotomaculaceae</taxon>
        <taxon>Pelotomaculum</taxon>
    </lineage>
</organism>
<gene>
    <name evidence="1" type="ORF">Pmgp_02069</name>
</gene>
<proteinExistence type="predicted"/>
<dbReference type="OrthoDB" id="2625521at2"/>
<protein>
    <submittedName>
        <fullName evidence="1">Uncharacterized protein</fullName>
    </submittedName>
</protein>
<comment type="caution">
    <text evidence="1">The sequence shown here is derived from an EMBL/GenBank/DDBJ whole genome shotgun (WGS) entry which is preliminary data.</text>
</comment>
<dbReference type="RefSeq" id="WP_134213908.1">
    <property type="nucleotide sequence ID" value="NZ_QFFZ01000020.1"/>
</dbReference>
<reference evidence="1 2" key="1">
    <citation type="journal article" date="2018" name="Environ. Microbiol.">
        <title>Novel energy conservation strategies and behaviour of Pelotomaculum schinkii driving syntrophic propionate catabolism.</title>
        <authorList>
            <person name="Hidalgo-Ahumada C.A.P."/>
            <person name="Nobu M.K."/>
            <person name="Narihiro T."/>
            <person name="Tamaki H."/>
            <person name="Liu W.T."/>
            <person name="Kamagata Y."/>
            <person name="Stams A.J.M."/>
            <person name="Imachi H."/>
            <person name="Sousa D.Z."/>
        </authorList>
    </citation>
    <scope>NUCLEOTIDE SEQUENCE [LARGE SCALE GENOMIC DNA]</scope>
    <source>
        <strain evidence="1 2">MGP</strain>
    </source>
</reference>
<evidence type="ECO:0000313" key="2">
    <source>
        <dbReference type="Proteomes" id="UP000297597"/>
    </source>
</evidence>
<dbReference type="AlphaFoldDB" id="A0A4Y7RQF4"/>
<dbReference type="EMBL" id="QFFZ01000020">
    <property type="protein sequence ID" value="TEB10902.1"/>
    <property type="molecule type" value="Genomic_DNA"/>
</dbReference>
<evidence type="ECO:0000313" key="1">
    <source>
        <dbReference type="EMBL" id="TEB10902.1"/>
    </source>
</evidence>
<keyword evidence="2" id="KW-1185">Reference proteome</keyword>
<sequence length="115" mass="13361">MPEQMDPIKAARLLERWISFYGMDDKDAWPREDYPFVKQSCEAMRLAIELLRGNKASADVDVKRAAAQLGKWPKVHSMDDPEYWESEDFPFVQNTLEAIRFAASFLREMQASRSS</sequence>
<name>A0A4Y7RQF4_9FIRM</name>